<gene>
    <name evidence="3" type="ORF">CONCODRAFT_13131</name>
</gene>
<dbReference type="EMBL" id="KQ964912">
    <property type="protein sequence ID" value="KXN65319.1"/>
    <property type="molecule type" value="Genomic_DNA"/>
</dbReference>
<dbReference type="OrthoDB" id="10263741at2759"/>
<reference evidence="3 4" key="1">
    <citation type="journal article" date="2015" name="Genome Biol. Evol.">
        <title>Phylogenomic analyses indicate that early fungi evolved digesting cell walls of algal ancestors of land plants.</title>
        <authorList>
            <person name="Chang Y."/>
            <person name="Wang S."/>
            <person name="Sekimoto S."/>
            <person name="Aerts A.L."/>
            <person name="Choi C."/>
            <person name="Clum A."/>
            <person name="LaButti K.M."/>
            <person name="Lindquist E.A."/>
            <person name="Yee Ngan C."/>
            <person name="Ohm R.A."/>
            <person name="Salamov A.A."/>
            <person name="Grigoriev I.V."/>
            <person name="Spatafora J.W."/>
            <person name="Berbee M.L."/>
        </authorList>
    </citation>
    <scope>NUCLEOTIDE SEQUENCE [LARGE SCALE GENOMIC DNA]</scope>
    <source>
        <strain evidence="3 4">NRRL 28638</strain>
    </source>
</reference>
<feature type="domain" description="DM2" evidence="2">
    <location>
        <begin position="201"/>
        <end position="278"/>
    </location>
</feature>
<feature type="region of interest" description="Disordered" evidence="1">
    <location>
        <begin position="1"/>
        <end position="38"/>
    </location>
</feature>
<dbReference type="Gene3D" id="1.10.245.10">
    <property type="entry name" value="SWIB/MDM2 domain"/>
    <property type="match status" value="1"/>
</dbReference>
<sequence>MNPVQQANGGNHHPIERRQAPVDYNPTNSNHPNRSIRFKRPYERTISEKVAQLIPESKLYNDLVTMERKLDAVLLRKKLDFQDQLGSPSKQKRTLRIFLSNTASNQHEDPQNMENFPSWTLKVEGRILDVPTTSHAKKPLNKKFTQFLKSMYISVQPEDGSEPAQLIEWKQQPNQPNFDGLEIKRKGNKNLSCKITLNLSNLIEKFQTSPGLREITNLESATKSEIIGSIWEYLQFNKLQDPNDRLLFHCDALLKRVFGCDNFRFPLLTSILNQHLFPSKPVNLHYTIRVDQEQTISPYAYDVEVEVEDETRAKLSQILGNSQTQKQIIEFDEKIAANLSAITNSKLKREFLQNFSQSPVNFINKWVASQSKNLEVIFGDSQVNLEQVRKGSYFEQDLVPDAVNQYLATKIQKNVANNLPRPM</sequence>
<dbReference type="PANTHER" id="PTHR13844">
    <property type="entry name" value="SWI/SNF-RELATED MATRIX-ASSOCIATED ACTIN-DEPENDENT REGULATOR OF CHROMATIN SUBFAMILY D"/>
    <property type="match status" value="1"/>
</dbReference>
<dbReference type="SMART" id="SM00151">
    <property type="entry name" value="SWIB"/>
    <property type="match status" value="1"/>
</dbReference>
<accession>A0A137NRC7</accession>
<name>A0A137NRC7_CONC2</name>
<proteinExistence type="predicted"/>
<dbReference type="CDD" id="cd10568">
    <property type="entry name" value="SWIB_like"/>
    <property type="match status" value="1"/>
</dbReference>
<organism evidence="3 4">
    <name type="scientific">Conidiobolus coronatus (strain ATCC 28846 / CBS 209.66 / NRRL 28638)</name>
    <name type="common">Delacroixia coronata</name>
    <dbReference type="NCBI Taxonomy" id="796925"/>
    <lineage>
        <taxon>Eukaryota</taxon>
        <taxon>Fungi</taxon>
        <taxon>Fungi incertae sedis</taxon>
        <taxon>Zoopagomycota</taxon>
        <taxon>Entomophthoromycotina</taxon>
        <taxon>Entomophthoromycetes</taxon>
        <taxon>Entomophthorales</taxon>
        <taxon>Ancylistaceae</taxon>
        <taxon>Conidiobolus</taxon>
    </lineage>
</organism>
<dbReference type="AlphaFoldDB" id="A0A137NRC7"/>
<evidence type="ECO:0000313" key="3">
    <source>
        <dbReference type="EMBL" id="KXN65319.1"/>
    </source>
</evidence>
<dbReference type="SUPFAM" id="SSF47592">
    <property type="entry name" value="SWIB/MDM2 domain"/>
    <property type="match status" value="1"/>
</dbReference>
<evidence type="ECO:0000259" key="2">
    <source>
        <dbReference type="PROSITE" id="PS51925"/>
    </source>
</evidence>
<dbReference type="STRING" id="796925.A0A137NRC7"/>
<evidence type="ECO:0000256" key="1">
    <source>
        <dbReference type="SAM" id="MobiDB-lite"/>
    </source>
</evidence>
<keyword evidence="4" id="KW-1185">Reference proteome</keyword>
<protein>
    <recommendedName>
        <fullName evidence="2">DM2 domain-containing protein</fullName>
    </recommendedName>
</protein>
<dbReference type="OMA" id="NFRCNEP"/>
<evidence type="ECO:0000313" key="4">
    <source>
        <dbReference type="Proteomes" id="UP000070444"/>
    </source>
</evidence>
<dbReference type="Proteomes" id="UP000070444">
    <property type="component" value="Unassembled WGS sequence"/>
</dbReference>
<dbReference type="InterPro" id="IPR003121">
    <property type="entry name" value="SWIB_MDM2_domain"/>
</dbReference>
<dbReference type="InterPro" id="IPR019835">
    <property type="entry name" value="SWIB_domain"/>
</dbReference>
<dbReference type="InterPro" id="IPR036885">
    <property type="entry name" value="SWIB_MDM2_dom_sf"/>
</dbReference>
<dbReference type="Pfam" id="PF02201">
    <property type="entry name" value="SWIB"/>
    <property type="match status" value="1"/>
</dbReference>
<dbReference type="PROSITE" id="PS51925">
    <property type="entry name" value="SWIB_MDM2"/>
    <property type="match status" value="1"/>
</dbReference>